<dbReference type="EMBL" id="JARAKH010000025">
    <property type="protein sequence ID" value="KAK8390657.1"/>
    <property type="molecule type" value="Genomic_DNA"/>
</dbReference>
<feature type="region of interest" description="Disordered" evidence="1">
    <location>
        <begin position="338"/>
        <end position="359"/>
    </location>
</feature>
<dbReference type="Proteomes" id="UP001487740">
    <property type="component" value="Unassembled WGS sequence"/>
</dbReference>
<sequence length="359" mass="39032">MNIGAPCRQSGLYAFWAAMGSPEEERRCVKLTRFKKMSSTPELDKYDDEGEDGSEAEEAGVASEEEEEEMPPEVPADEGDTVPKVTVATPPKPTYVATPPKPTYADKVKGVRSVAAGTTCAVLARTVENSKAAGRRGSEQSEAPARQAPAQAASEADETEESPPEFLSCGDQDSLHLSDVEDTHNSFTSTPTSSTSSTSSSPAPLDISDVLRISEDVLAQSPGKTLRLLQVGGRCPAPARHLPNPRPHAWHTWRAAARWWRWRWRRRGREHVGMGEVCCLQLTTHTTITLREQEPARDPPQTPLSRQLTGHGCLGDLGACLGCQAKEVQLVIGAPRTLAVGKEKEEEEEEEEEGKEKDA</sequence>
<feature type="compositionally biased region" description="Low complexity" evidence="1">
    <location>
        <begin position="188"/>
        <end position="202"/>
    </location>
</feature>
<evidence type="ECO:0000313" key="3">
    <source>
        <dbReference type="Proteomes" id="UP001487740"/>
    </source>
</evidence>
<feature type="compositionally biased region" description="Basic and acidic residues" evidence="1">
    <location>
        <begin position="173"/>
        <end position="184"/>
    </location>
</feature>
<evidence type="ECO:0000256" key="1">
    <source>
        <dbReference type="SAM" id="MobiDB-lite"/>
    </source>
</evidence>
<feature type="region of interest" description="Disordered" evidence="1">
    <location>
        <begin position="39"/>
        <end position="105"/>
    </location>
</feature>
<feature type="compositionally biased region" description="Acidic residues" evidence="1">
    <location>
        <begin position="45"/>
        <end position="80"/>
    </location>
</feature>
<feature type="compositionally biased region" description="Low complexity" evidence="1">
    <location>
        <begin position="82"/>
        <end position="98"/>
    </location>
</feature>
<reference evidence="2 3" key="1">
    <citation type="submission" date="2023-03" db="EMBL/GenBank/DDBJ databases">
        <title>High-quality genome of Scylla paramamosain provides insights in environmental adaptation.</title>
        <authorList>
            <person name="Zhang L."/>
        </authorList>
    </citation>
    <scope>NUCLEOTIDE SEQUENCE [LARGE SCALE GENOMIC DNA]</scope>
    <source>
        <strain evidence="2">LZ_2023a</strain>
        <tissue evidence="2">Muscle</tissue>
    </source>
</reference>
<accession>A0AAW0TSY4</accession>
<protein>
    <submittedName>
        <fullName evidence="2">Uncharacterized protein</fullName>
    </submittedName>
</protein>
<dbReference type="AlphaFoldDB" id="A0AAW0TSY4"/>
<organism evidence="2 3">
    <name type="scientific">Scylla paramamosain</name>
    <name type="common">Mud crab</name>
    <dbReference type="NCBI Taxonomy" id="85552"/>
    <lineage>
        <taxon>Eukaryota</taxon>
        <taxon>Metazoa</taxon>
        <taxon>Ecdysozoa</taxon>
        <taxon>Arthropoda</taxon>
        <taxon>Crustacea</taxon>
        <taxon>Multicrustacea</taxon>
        <taxon>Malacostraca</taxon>
        <taxon>Eumalacostraca</taxon>
        <taxon>Eucarida</taxon>
        <taxon>Decapoda</taxon>
        <taxon>Pleocyemata</taxon>
        <taxon>Brachyura</taxon>
        <taxon>Eubrachyura</taxon>
        <taxon>Portunoidea</taxon>
        <taxon>Portunidae</taxon>
        <taxon>Portuninae</taxon>
        <taxon>Scylla</taxon>
    </lineage>
</organism>
<gene>
    <name evidence="2" type="ORF">O3P69_010398</name>
</gene>
<evidence type="ECO:0000313" key="2">
    <source>
        <dbReference type="EMBL" id="KAK8390657.1"/>
    </source>
</evidence>
<feature type="region of interest" description="Disordered" evidence="1">
    <location>
        <begin position="130"/>
        <end position="204"/>
    </location>
</feature>
<proteinExistence type="predicted"/>
<keyword evidence="3" id="KW-1185">Reference proteome</keyword>
<comment type="caution">
    <text evidence="2">The sequence shown here is derived from an EMBL/GenBank/DDBJ whole genome shotgun (WGS) entry which is preliminary data.</text>
</comment>
<feature type="compositionally biased region" description="Low complexity" evidence="1">
    <location>
        <begin position="140"/>
        <end position="154"/>
    </location>
</feature>
<name>A0AAW0TSY4_SCYPA</name>